<dbReference type="GO" id="GO:0055085">
    <property type="term" value="P:transmembrane transport"/>
    <property type="evidence" value="ECO:0007669"/>
    <property type="project" value="InterPro"/>
</dbReference>
<dbReference type="EMBL" id="AP012273">
    <property type="protein sequence ID" value="BAO45501.1"/>
    <property type="molecule type" value="Genomic_DNA"/>
</dbReference>
<dbReference type="Proteomes" id="UP000031631">
    <property type="component" value="Chromosome"/>
</dbReference>
<keyword evidence="14" id="KW-1185">Reference proteome</keyword>
<dbReference type="GO" id="GO:0015031">
    <property type="term" value="P:protein transport"/>
    <property type="evidence" value="ECO:0007669"/>
    <property type="project" value="UniProtKB-KW"/>
</dbReference>
<dbReference type="PANTHER" id="PTHR33446:SF11">
    <property type="entry name" value="TONB3"/>
    <property type="match status" value="1"/>
</dbReference>
<evidence type="ECO:0000256" key="11">
    <source>
        <dbReference type="SAM" id="Phobius"/>
    </source>
</evidence>
<dbReference type="PROSITE" id="PS52015">
    <property type="entry name" value="TONB_CTD"/>
    <property type="match status" value="1"/>
</dbReference>
<evidence type="ECO:0000256" key="4">
    <source>
        <dbReference type="ARBA" id="ARBA00022475"/>
    </source>
</evidence>
<dbReference type="AlphaFoldDB" id="A0A7U6JIP1"/>
<sequence>MSTTHHHPRNEALITMAVIAVILHALFILGVNFRMPEPQPQLTQPSLDVILVPPKKQQPKPEEADFLSQQNSQGGTDRKGQSRPNAEPTRPALKQSKKAAEEHIRSGVKTPQVQQQPKVVTTHKASKHQVKPVREVPVKARQKPDVTHLLSSTRQEIARLTAELDRNSQYASQRPRHKAINASTREYRYAAYLDAWRKKVERVGNLNYPDEAKRKKLYGDLLLHVALRSDGSVQQIRVVRSSGYQLLDDAAVRIVRLASPFAPFPEEIRKEIDILDITRTWQFLSNNRLFSGK</sequence>
<keyword evidence="5" id="KW-0997">Cell inner membrane</keyword>
<keyword evidence="7" id="KW-0653">Protein transport</keyword>
<dbReference type="Pfam" id="PF03544">
    <property type="entry name" value="TonB_C"/>
    <property type="match status" value="1"/>
</dbReference>
<evidence type="ECO:0000256" key="9">
    <source>
        <dbReference type="ARBA" id="ARBA00023136"/>
    </source>
</evidence>
<gene>
    <name evidence="13" type="ORF">TBH_C2595</name>
</gene>
<dbReference type="RefSeq" id="WP_041069212.1">
    <property type="nucleotide sequence ID" value="NZ_AP012273.1"/>
</dbReference>
<feature type="domain" description="TonB C-terminal" evidence="12">
    <location>
        <begin position="193"/>
        <end position="292"/>
    </location>
</feature>
<name>A0A7U6JIP1_9GAMM</name>
<dbReference type="OrthoDB" id="9803361at2"/>
<dbReference type="InterPro" id="IPR006260">
    <property type="entry name" value="TonB/TolA_C"/>
</dbReference>
<keyword evidence="8 11" id="KW-1133">Transmembrane helix</keyword>
<keyword evidence="4" id="KW-1003">Cell membrane</keyword>
<feature type="region of interest" description="Disordered" evidence="10">
    <location>
        <begin position="55"/>
        <end position="132"/>
    </location>
</feature>
<evidence type="ECO:0000259" key="12">
    <source>
        <dbReference type="PROSITE" id="PS52015"/>
    </source>
</evidence>
<evidence type="ECO:0000256" key="8">
    <source>
        <dbReference type="ARBA" id="ARBA00022989"/>
    </source>
</evidence>
<dbReference type="KEGG" id="tbn:TBH_C2595"/>
<dbReference type="InterPro" id="IPR051045">
    <property type="entry name" value="TonB-dependent_transducer"/>
</dbReference>
<dbReference type="GO" id="GO:0031992">
    <property type="term" value="F:energy transducer activity"/>
    <property type="evidence" value="ECO:0007669"/>
    <property type="project" value="TreeGrafter"/>
</dbReference>
<comment type="similarity">
    <text evidence="2">Belongs to the TonB family.</text>
</comment>
<evidence type="ECO:0000256" key="2">
    <source>
        <dbReference type="ARBA" id="ARBA00006555"/>
    </source>
</evidence>
<accession>A0A7U6JIP1</accession>
<keyword evidence="6 11" id="KW-0812">Transmembrane</keyword>
<evidence type="ECO:0000256" key="7">
    <source>
        <dbReference type="ARBA" id="ARBA00022927"/>
    </source>
</evidence>
<feature type="transmembrane region" description="Helical" evidence="11">
    <location>
        <begin position="12"/>
        <end position="33"/>
    </location>
</feature>
<organism evidence="13 14">
    <name type="scientific">Thiolapillus brandeum</name>
    <dbReference type="NCBI Taxonomy" id="1076588"/>
    <lineage>
        <taxon>Bacteria</taxon>
        <taxon>Pseudomonadati</taxon>
        <taxon>Pseudomonadota</taxon>
        <taxon>Gammaproteobacteria</taxon>
        <taxon>Chromatiales</taxon>
        <taxon>Sedimenticolaceae</taxon>
        <taxon>Thiolapillus</taxon>
    </lineage>
</organism>
<evidence type="ECO:0000313" key="14">
    <source>
        <dbReference type="Proteomes" id="UP000031631"/>
    </source>
</evidence>
<dbReference type="NCBIfam" id="TIGR01352">
    <property type="entry name" value="tonB_Cterm"/>
    <property type="match status" value="1"/>
</dbReference>
<protein>
    <submittedName>
        <fullName evidence="13">Periplasmic protein TonB</fullName>
    </submittedName>
</protein>
<keyword evidence="3" id="KW-0813">Transport</keyword>
<evidence type="ECO:0000313" key="13">
    <source>
        <dbReference type="EMBL" id="BAO45501.1"/>
    </source>
</evidence>
<evidence type="ECO:0000256" key="1">
    <source>
        <dbReference type="ARBA" id="ARBA00004383"/>
    </source>
</evidence>
<evidence type="ECO:0000256" key="6">
    <source>
        <dbReference type="ARBA" id="ARBA00022692"/>
    </source>
</evidence>
<feature type="compositionally biased region" description="Low complexity" evidence="10">
    <location>
        <begin position="108"/>
        <end position="122"/>
    </location>
</feature>
<evidence type="ECO:0000256" key="3">
    <source>
        <dbReference type="ARBA" id="ARBA00022448"/>
    </source>
</evidence>
<dbReference type="Gene3D" id="3.30.1150.10">
    <property type="match status" value="1"/>
</dbReference>
<evidence type="ECO:0000256" key="5">
    <source>
        <dbReference type="ARBA" id="ARBA00022519"/>
    </source>
</evidence>
<comment type="subcellular location">
    <subcellularLocation>
        <location evidence="1">Cell inner membrane</location>
        <topology evidence="1">Single-pass membrane protein</topology>
        <orientation evidence="1">Periplasmic side</orientation>
    </subcellularLocation>
</comment>
<keyword evidence="9 11" id="KW-0472">Membrane</keyword>
<dbReference type="InterPro" id="IPR037682">
    <property type="entry name" value="TonB_C"/>
</dbReference>
<proteinExistence type="inferred from homology"/>
<dbReference type="PANTHER" id="PTHR33446">
    <property type="entry name" value="PROTEIN TONB-RELATED"/>
    <property type="match status" value="1"/>
</dbReference>
<evidence type="ECO:0000256" key="10">
    <source>
        <dbReference type="SAM" id="MobiDB-lite"/>
    </source>
</evidence>
<dbReference type="SUPFAM" id="SSF74653">
    <property type="entry name" value="TolA/TonB C-terminal domain"/>
    <property type="match status" value="1"/>
</dbReference>
<reference evidence="13 14" key="1">
    <citation type="journal article" date="2014" name="PLoS ONE">
        <title>Physiological and genomic features of a novel sulfur-oxidizing gammaproteobacterium belonging to a previously uncultivated symbiotic lineage isolated from a hydrothermal vent.</title>
        <authorList>
            <person name="Nunoura T."/>
            <person name="Takaki Y."/>
            <person name="Kazama H."/>
            <person name="Kakuta J."/>
            <person name="Shimamura S."/>
            <person name="Makita H."/>
            <person name="Hirai M."/>
            <person name="Miyazaki M."/>
            <person name="Takai K."/>
        </authorList>
    </citation>
    <scope>NUCLEOTIDE SEQUENCE [LARGE SCALE GENOMIC DNA]</scope>
    <source>
        <strain evidence="13 14">Hiromi1</strain>
    </source>
</reference>
<dbReference type="GO" id="GO:0098797">
    <property type="term" value="C:plasma membrane protein complex"/>
    <property type="evidence" value="ECO:0007669"/>
    <property type="project" value="TreeGrafter"/>
</dbReference>